<gene>
    <name evidence="1" type="ORF">DEO72_LG7g463</name>
</gene>
<proteinExistence type="predicted"/>
<accession>A0A4D6MCM8</accession>
<dbReference type="AlphaFoldDB" id="A0A4D6MCM8"/>
<reference evidence="1 2" key="1">
    <citation type="submission" date="2019-04" db="EMBL/GenBank/DDBJ databases">
        <title>An improved genome assembly and genetic linkage map for asparagus bean, Vigna unguiculata ssp. sesquipedialis.</title>
        <authorList>
            <person name="Xia Q."/>
            <person name="Zhang R."/>
            <person name="Dong Y."/>
        </authorList>
    </citation>
    <scope>NUCLEOTIDE SEQUENCE [LARGE SCALE GENOMIC DNA]</scope>
    <source>
        <tissue evidence="1">Leaf</tissue>
    </source>
</reference>
<name>A0A4D6MCM8_VIGUN</name>
<evidence type="ECO:0000313" key="2">
    <source>
        <dbReference type="Proteomes" id="UP000501690"/>
    </source>
</evidence>
<dbReference type="EMBL" id="CP039351">
    <property type="protein sequence ID" value="QCD99182.1"/>
    <property type="molecule type" value="Genomic_DNA"/>
</dbReference>
<keyword evidence="2" id="KW-1185">Reference proteome</keyword>
<dbReference type="Proteomes" id="UP000501690">
    <property type="component" value="Linkage Group LG7"/>
</dbReference>
<protein>
    <submittedName>
        <fullName evidence="1">Uncharacterized protein</fullName>
    </submittedName>
</protein>
<evidence type="ECO:0000313" key="1">
    <source>
        <dbReference type="EMBL" id="QCD99182.1"/>
    </source>
</evidence>
<organism evidence="1 2">
    <name type="scientific">Vigna unguiculata</name>
    <name type="common">Cowpea</name>
    <dbReference type="NCBI Taxonomy" id="3917"/>
    <lineage>
        <taxon>Eukaryota</taxon>
        <taxon>Viridiplantae</taxon>
        <taxon>Streptophyta</taxon>
        <taxon>Embryophyta</taxon>
        <taxon>Tracheophyta</taxon>
        <taxon>Spermatophyta</taxon>
        <taxon>Magnoliopsida</taxon>
        <taxon>eudicotyledons</taxon>
        <taxon>Gunneridae</taxon>
        <taxon>Pentapetalae</taxon>
        <taxon>rosids</taxon>
        <taxon>fabids</taxon>
        <taxon>Fabales</taxon>
        <taxon>Fabaceae</taxon>
        <taxon>Papilionoideae</taxon>
        <taxon>50 kb inversion clade</taxon>
        <taxon>NPAAA clade</taxon>
        <taxon>indigoferoid/millettioid clade</taxon>
        <taxon>Phaseoleae</taxon>
        <taxon>Vigna</taxon>
    </lineage>
</organism>
<sequence>MAAASARVVTSDLLILVSSAGKGFVAVVASSRDGGGDSGSGAMCSVLHTRVSHLHFAGFGFLQVVHTVPSDFGCR</sequence>